<dbReference type="Proteomes" id="UP000242699">
    <property type="component" value="Unassembled WGS sequence"/>
</dbReference>
<dbReference type="GO" id="GO:0000049">
    <property type="term" value="F:tRNA binding"/>
    <property type="evidence" value="ECO:0007669"/>
    <property type="project" value="InterPro"/>
</dbReference>
<comment type="domain">
    <text evidence="9">IleRS has two distinct active sites: one for aminoacylation and one for editing. The misactivated valine is translocated from the active site to the editing site, which sterically excludes the correctly activated isoleucine. The single editing site contains two valyl binding pockets, one specific for each substrate (Val-AMP or Val-tRNA(Ile)).</text>
</comment>
<feature type="short sequence motif" description="'HIGH' region" evidence="9">
    <location>
        <begin position="57"/>
        <end position="67"/>
    </location>
</feature>
<dbReference type="GO" id="GO:0006428">
    <property type="term" value="P:isoleucyl-tRNA aminoacylation"/>
    <property type="evidence" value="ECO:0007669"/>
    <property type="project" value="UniProtKB-UniRule"/>
</dbReference>
<evidence type="ECO:0000256" key="6">
    <source>
        <dbReference type="ARBA" id="ARBA00023146"/>
    </source>
</evidence>
<dbReference type="GO" id="GO:0002161">
    <property type="term" value="F:aminoacyl-tRNA deacylase activity"/>
    <property type="evidence" value="ECO:0007669"/>
    <property type="project" value="InterPro"/>
</dbReference>
<dbReference type="InterPro" id="IPR050081">
    <property type="entry name" value="Ile-tRNA_ligase"/>
</dbReference>
<dbReference type="SUPFAM" id="SSF52374">
    <property type="entry name" value="Nucleotidylyl transferase"/>
    <property type="match status" value="1"/>
</dbReference>
<dbReference type="Pfam" id="PF08264">
    <property type="entry name" value="Anticodon_1"/>
    <property type="match status" value="1"/>
</dbReference>
<dbReference type="EMBL" id="PXYT01000012">
    <property type="protein sequence ID" value="PSR30221.1"/>
    <property type="molecule type" value="Genomic_DNA"/>
</dbReference>
<dbReference type="FunFam" id="3.40.50.620:FF:000152">
    <property type="entry name" value="Isoleucine--tRNA ligase"/>
    <property type="match status" value="1"/>
</dbReference>
<evidence type="ECO:0000256" key="8">
    <source>
        <dbReference type="ARBA" id="ARBA00048359"/>
    </source>
</evidence>
<feature type="short sequence motif" description="'KMSKS' region" evidence="9">
    <location>
        <begin position="597"/>
        <end position="601"/>
    </location>
</feature>
<dbReference type="InterPro" id="IPR023585">
    <property type="entry name" value="Ile-tRNA-ligase_type1"/>
</dbReference>
<organism evidence="12 13">
    <name type="scientific">Sulfobacillus benefaciens</name>
    <dbReference type="NCBI Taxonomy" id="453960"/>
    <lineage>
        <taxon>Bacteria</taxon>
        <taxon>Bacillati</taxon>
        <taxon>Bacillota</taxon>
        <taxon>Clostridia</taxon>
        <taxon>Eubacteriales</taxon>
        <taxon>Clostridiales Family XVII. Incertae Sedis</taxon>
        <taxon>Sulfobacillus</taxon>
    </lineage>
</organism>
<keyword evidence="4 9" id="KW-0067">ATP-binding</keyword>
<keyword evidence="5 9" id="KW-0648">Protein biosynthesis</keyword>
<evidence type="ECO:0000313" key="13">
    <source>
        <dbReference type="Proteomes" id="UP000242699"/>
    </source>
</evidence>
<dbReference type="Gene3D" id="1.10.10.830">
    <property type="entry name" value="Ile-tRNA synthetase CP2 domain-like"/>
    <property type="match status" value="1"/>
</dbReference>
<feature type="domain" description="Methionyl/Valyl/Leucyl/Isoleucyl-tRNA synthetase anticodon-binding" evidence="11">
    <location>
        <begin position="678"/>
        <end position="834"/>
    </location>
</feature>
<dbReference type="Gene3D" id="3.40.50.620">
    <property type="entry name" value="HUPs"/>
    <property type="match status" value="2"/>
</dbReference>
<keyword evidence="2 9" id="KW-0436">Ligase</keyword>
<dbReference type="SUPFAM" id="SSF50677">
    <property type="entry name" value="ValRS/IleRS/LeuRS editing domain"/>
    <property type="match status" value="1"/>
</dbReference>
<dbReference type="InterPro" id="IPR009008">
    <property type="entry name" value="Val/Leu/Ile-tRNA-synth_edit"/>
</dbReference>
<feature type="binding site" evidence="9">
    <location>
        <position position="901"/>
    </location>
    <ligand>
        <name>Zn(2+)</name>
        <dbReference type="ChEBI" id="CHEBI:29105"/>
    </ligand>
</feature>
<dbReference type="InterPro" id="IPR014729">
    <property type="entry name" value="Rossmann-like_a/b/a_fold"/>
</dbReference>
<dbReference type="InterPro" id="IPR033708">
    <property type="entry name" value="Anticodon_Ile_BEm"/>
</dbReference>
<dbReference type="CDD" id="cd00818">
    <property type="entry name" value="IleRS_core"/>
    <property type="match status" value="1"/>
</dbReference>
<dbReference type="CDD" id="cd07960">
    <property type="entry name" value="Anticodon_Ia_Ile_BEm"/>
    <property type="match status" value="1"/>
</dbReference>
<gene>
    <name evidence="9" type="primary">ileS</name>
    <name evidence="12" type="ORF">C7B43_06840</name>
</gene>
<dbReference type="SUPFAM" id="SSF47323">
    <property type="entry name" value="Anticodon-binding domain of a subclass of class I aminoacyl-tRNA synthetases"/>
    <property type="match status" value="1"/>
</dbReference>
<comment type="catalytic activity">
    <reaction evidence="8 9">
        <text>tRNA(Ile) + L-isoleucine + ATP = L-isoleucyl-tRNA(Ile) + AMP + diphosphate</text>
        <dbReference type="Rhea" id="RHEA:11060"/>
        <dbReference type="Rhea" id="RHEA-COMP:9666"/>
        <dbReference type="Rhea" id="RHEA-COMP:9695"/>
        <dbReference type="ChEBI" id="CHEBI:30616"/>
        <dbReference type="ChEBI" id="CHEBI:33019"/>
        <dbReference type="ChEBI" id="CHEBI:58045"/>
        <dbReference type="ChEBI" id="CHEBI:78442"/>
        <dbReference type="ChEBI" id="CHEBI:78528"/>
        <dbReference type="ChEBI" id="CHEBI:456215"/>
        <dbReference type="EC" id="6.1.1.5"/>
    </reaction>
</comment>
<dbReference type="PRINTS" id="PR00984">
    <property type="entry name" value="TRNASYNTHILE"/>
</dbReference>
<reference evidence="12 13" key="1">
    <citation type="journal article" date="2014" name="BMC Genomics">
        <title>Comparison of environmental and isolate Sulfobacillus genomes reveals diverse carbon, sulfur, nitrogen, and hydrogen metabolisms.</title>
        <authorList>
            <person name="Justice N.B."/>
            <person name="Norman A."/>
            <person name="Brown C.T."/>
            <person name="Singh A."/>
            <person name="Thomas B.C."/>
            <person name="Banfield J.F."/>
        </authorList>
    </citation>
    <scope>NUCLEOTIDE SEQUENCE [LARGE SCALE GENOMIC DNA]</scope>
    <source>
        <strain evidence="12">AMDSBA1</strain>
    </source>
</reference>
<keyword evidence="6 9" id="KW-0030">Aminoacyl-tRNA synthetase</keyword>
<evidence type="ECO:0000256" key="7">
    <source>
        <dbReference type="ARBA" id="ARBA00025217"/>
    </source>
</evidence>
<dbReference type="HAMAP" id="MF_02002">
    <property type="entry name" value="Ile_tRNA_synth_type1"/>
    <property type="match status" value="1"/>
</dbReference>
<dbReference type="InterPro" id="IPR002300">
    <property type="entry name" value="aa-tRNA-synth_Ia"/>
</dbReference>
<keyword evidence="9" id="KW-0862">Zinc</keyword>
<proteinExistence type="inferred from homology"/>
<dbReference type="NCBIfam" id="TIGR00392">
    <property type="entry name" value="ileS"/>
    <property type="match status" value="1"/>
</dbReference>
<dbReference type="InterPro" id="IPR013155">
    <property type="entry name" value="M/V/L/I-tRNA-synth_anticd-bd"/>
</dbReference>
<feature type="binding site" evidence="9">
    <location>
        <position position="600"/>
    </location>
    <ligand>
        <name>ATP</name>
        <dbReference type="ChEBI" id="CHEBI:30616"/>
    </ligand>
</feature>
<comment type="subcellular location">
    <subcellularLocation>
        <location evidence="9">Cytoplasm</location>
    </subcellularLocation>
</comment>
<comment type="subunit">
    <text evidence="9">Monomer.</text>
</comment>
<keyword evidence="9" id="KW-0963">Cytoplasm</keyword>
<evidence type="ECO:0000256" key="2">
    <source>
        <dbReference type="ARBA" id="ARBA00022598"/>
    </source>
</evidence>
<dbReference type="EC" id="6.1.1.5" evidence="9"/>
<comment type="cofactor">
    <cofactor evidence="9">
        <name>Zn(2+)</name>
        <dbReference type="ChEBI" id="CHEBI:29105"/>
    </cofactor>
    <text evidence="9">Binds 1 zinc ion per subunit.</text>
</comment>
<keyword evidence="9" id="KW-0479">Metal-binding</keyword>
<accession>A0A2T2X6U0</accession>
<dbReference type="GO" id="GO:0005829">
    <property type="term" value="C:cytosol"/>
    <property type="evidence" value="ECO:0007669"/>
    <property type="project" value="TreeGrafter"/>
</dbReference>
<keyword evidence="3 9" id="KW-0547">Nucleotide-binding</keyword>
<feature type="binding site" evidence="9">
    <location>
        <position position="904"/>
    </location>
    <ligand>
        <name>Zn(2+)</name>
        <dbReference type="ChEBI" id="CHEBI:29105"/>
    </ligand>
</feature>
<dbReference type="Gene3D" id="3.90.740.10">
    <property type="entry name" value="Valyl/Leucyl/Isoleucyl-tRNA synthetase, editing domain"/>
    <property type="match status" value="1"/>
</dbReference>
<evidence type="ECO:0000256" key="1">
    <source>
        <dbReference type="ARBA" id="ARBA00006887"/>
    </source>
</evidence>
<comment type="function">
    <text evidence="7 9">Catalyzes the attachment of isoleucine to tRNA(Ile). As IleRS can inadvertently accommodate and process structurally similar amino acids such as valine, to avoid such errors it has two additional distinct tRNA(Ile)-dependent editing activities. One activity is designated as 'pretransfer' editing and involves the hydrolysis of activated Val-AMP. The other activity is designated 'posttransfer' editing and involves deacylation of mischarged Val-tRNA(Ile).</text>
</comment>
<evidence type="ECO:0000259" key="11">
    <source>
        <dbReference type="Pfam" id="PF08264"/>
    </source>
</evidence>
<dbReference type="GO" id="GO:0005524">
    <property type="term" value="F:ATP binding"/>
    <property type="evidence" value="ECO:0007669"/>
    <property type="project" value="UniProtKB-UniRule"/>
</dbReference>
<protein>
    <recommendedName>
        <fullName evidence="9">Isoleucine--tRNA ligase</fullName>
        <ecNumber evidence="9">6.1.1.5</ecNumber>
    </recommendedName>
    <alternativeName>
        <fullName evidence="9">Isoleucyl-tRNA synthetase</fullName>
        <shortName evidence="9">IleRS</shortName>
    </alternativeName>
</protein>
<evidence type="ECO:0000259" key="10">
    <source>
        <dbReference type="Pfam" id="PF00133"/>
    </source>
</evidence>
<evidence type="ECO:0000256" key="9">
    <source>
        <dbReference type="HAMAP-Rule" id="MF_02002"/>
    </source>
</evidence>
<evidence type="ECO:0000256" key="4">
    <source>
        <dbReference type="ARBA" id="ARBA00022840"/>
    </source>
</evidence>
<evidence type="ECO:0000256" key="3">
    <source>
        <dbReference type="ARBA" id="ARBA00022741"/>
    </source>
</evidence>
<dbReference type="PANTHER" id="PTHR42765">
    <property type="entry name" value="SOLEUCYL-TRNA SYNTHETASE"/>
    <property type="match status" value="1"/>
</dbReference>
<dbReference type="InterPro" id="IPR002301">
    <property type="entry name" value="Ile-tRNA-ligase"/>
</dbReference>
<evidence type="ECO:0000313" key="12">
    <source>
        <dbReference type="EMBL" id="PSR30221.1"/>
    </source>
</evidence>
<dbReference type="GO" id="GO:0008270">
    <property type="term" value="F:zinc ion binding"/>
    <property type="evidence" value="ECO:0007669"/>
    <property type="project" value="UniProtKB-UniRule"/>
</dbReference>
<comment type="similarity">
    <text evidence="1 9">Belongs to the class-I aminoacyl-tRNA synthetase family. IleS type 1 subfamily.</text>
</comment>
<evidence type="ECO:0000256" key="5">
    <source>
        <dbReference type="ARBA" id="ARBA00022917"/>
    </source>
</evidence>
<dbReference type="GO" id="GO:0004822">
    <property type="term" value="F:isoleucine-tRNA ligase activity"/>
    <property type="evidence" value="ECO:0007669"/>
    <property type="project" value="UniProtKB-UniRule"/>
</dbReference>
<dbReference type="PANTHER" id="PTHR42765:SF1">
    <property type="entry name" value="ISOLEUCINE--TRNA LIGASE, MITOCHONDRIAL"/>
    <property type="match status" value="1"/>
</dbReference>
<sequence>MDYRNTLHLPKTSFPMKANLPEKEPQWLSEWDKMNLYQMQRRERANQPKFVLHDGPPYANGDIHTGTALNKILKDMINRYWSLAGRDVVYVPGWDTHGLPIEMRALKQLGVSQHQIEPLDLREECGRVATHYIRVMTEEFKRLGVLGDWDHPYVTMSPEYEGAQLGVFAAMVEKGLIYRDLRPVYWCPHCETALAEGEIEYHSHRSDAIYVAFPVKDDDRGPLPVETRAVVWTTTPWTIPANVAITVNPELMYEVLETSQHGRVLVAANLATQLIDLMRWEVRERFGPWTGQELEGVVTQHPYLGHDVPVILGEHVTSESGTGLVHTAPGHGMEDFEVGRKYHLPVVQPIDDQGRFMKGTPLVEGVFYQEANALVMAQLEETGHLIRHDDFTHQYAYCWRCKNPVIYRATKQWFLSVDRLRTSLTQAIHPVKWDPNWGGERMRQMVENREDWCLSRQRVWGVPIPAFYCEDCQEAILEAPLIRHVAEIIAREGSGAWWRHEASYFLPENYRCPHCGSSKLTQEHDIFDVWLDSGSSQAAVLGESRGLSWPADLVLEGNDQYRGWFNSLLTTAVAAKGEAPYRMVLTHGMVLDKSGQEMHKSLGNTIDPMDIVKQYGADILRLWVASSEYRNDVRISDEILRQLAESYRKIRNTFRFILGNLGNREGLEQPQTLHDPLNRWVVDTLNSWTSEARQAYESYTFHQVVHSLVRLLTTELSSFYLDVIKDRLYTLASQDPLRQETLSVLKYMGDVLVRAISPILVFTSEEIYRYLPKDSASPPSVHLLQWPQTWAIGYEHEESMRMARLLSYREVILKTLEQLRENKTIGNSLEATVHLTVPQDDSAVTESERGLLTEMVMVAHIDVETGTEISCKADRTSWNRCNRCWRYTSEVGRYPDHQDLCERCYGVVKGRL</sequence>
<feature type="binding site" evidence="9">
    <location>
        <position position="556"/>
    </location>
    <ligand>
        <name>L-isoleucyl-5'-AMP</name>
        <dbReference type="ChEBI" id="CHEBI:178002"/>
    </ligand>
</feature>
<name>A0A2T2X6U0_9FIRM</name>
<dbReference type="InterPro" id="IPR009080">
    <property type="entry name" value="tRNAsynth_Ia_anticodon-bd"/>
</dbReference>
<comment type="caution">
    <text evidence="12">The sequence shown here is derived from an EMBL/GenBank/DDBJ whole genome shotgun (WGS) entry which is preliminary data.</text>
</comment>
<feature type="binding site" evidence="9">
    <location>
        <position position="884"/>
    </location>
    <ligand>
        <name>Zn(2+)</name>
        <dbReference type="ChEBI" id="CHEBI:29105"/>
    </ligand>
</feature>
<dbReference type="Pfam" id="PF00133">
    <property type="entry name" value="tRNA-synt_1"/>
    <property type="match status" value="1"/>
</dbReference>
<dbReference type="Gene3D" id="1.10.730.20">
    <property type="match status" value="1"/>
</dbReference>
<feature type="binding site" evidence="9">
    <location>
        <position position="881"/>
    </location>
    <ligand>
        <name>Zn(2+)</name>
        <dbReference type="ChEBI" id="CHEBI:29105"/>
    </ligand>
</feature>
<feature type="domain" description="Aminoacyl-tRNA synthetase class Ia" evidence="10">
    <location>
        <begin position="26"/>
        <end position="636"/>
    </location>
</feature>
<dbReference type="AlphaFoldDB" id="A0A2T2X6U0"/>